<dbReference type="PANTHER" id="PTHR43386:SF24">
    <property type="entry name" value="OLIGOPEPTIDE TRANSPORT SYSTEM PERMEASE PROTEIN AMID"/>
    <property type="match status" value="1"/>
</dbReference>
<evidence type="ECO:0000256" key="8">
    <source>
        <dbReference type="ARBA" id="ARBA00023136"/>
    </source>
</evidence>
<dbReference type="EMBL" id="LGHJ01000011">
    <property type="protein sequence ID" value="KPL76687.1"/>
    <property type="molecule type" value="Genomic_DNA"/>
</dbReference>
<feature type="transmembrane region" description="Helical" evidence="10">
    <location>
        <begin position="184"/>
        <end position="203"/>
    </location>
</feature>
<dbReference type="Pfam" id="PF00528">
    <property type="entry name" value="BPD_transp_1"/>
    <property type="match status" value="1"/>
</dbReference>
<dbReference type="GO" id="GO:0005886">
    <property type="term" value="C:plasma membrane"/>
    <property type="evidence" value="ECO:0007669"/>
    <property type="project" value="UniProtKB-SubCell"/>
</dbReference>
<dbReference type="RefSeq" id="WP_061912750.1">
    <property type="nucleotide sequence ID" value="NZ_DF967971.1"/>
</dbReference>
<dbReference type="PANTHER" id="PTHR43386">
    <property type="entry name" value="OLIGOPEPTIDE TRANSPORT SYSTEM PERMEASE PROTEIN APPC"/>
    <property type="match status" value="1"/>
</dbReference>
<feature type="transmembrane region" description="Helical" evidence="10">
    <location>
        <begin position="152"/>
        <end position="172"/>
    </location>
</feature>
<feature type="transmembrane region" description="Helical" evidence="10">
    <location>
        <begin position="40"/>
        <end position="58"/>
    </location>
</feature>
<reference evidence="12 13" key="1">
    <citation type="submission" date="2015-07" db="EMBL/GenBank/DDBJ databases">
        <title>Draft genome of Bellilinea caldifistulae DSM 17877.</title>
        <authorList>
            <person name="Hemp J."/>
            <person name="Ward L.M."/>
            <person name="Pace L.A."/>
            <person name="Fischer W.W."/>
        </authorList>
    </citation>
    <scope>NUCLEOTIDE SEQUENCE [LARGE SCALE GENOMIC DNA]</scope>
    <source>
        <strain evidence="12 13">GOMI-1</strain>
    </source>
</reference>
<keyword evidence="6" id="KW-0653">Protein transport</keyword>
<feature type="domain" description="ABC transmembrane type-1" evidence="11">
    <location>
        <begin position="113"/>
        <end position="317"/>
    </location>
</feature>
<keyword evidence="8 10" id="KW-0472">Membrane</keyword>
<evidence type="ECO:0000256" key="6">
    <source>
        <dbReference type="ARBA" id="ARBA00022927"/>
    </source>
</evidence>
<dbReference type="PROSITE" id="PS50928">
    <property type="entry name" value="ABC_TM1"/>
    <property type="match status" value="1"/>
</dbReference>
<feature type="transmembrane region" description="Helical" evidence="10">
    <location>
        <begin position="238"/>
        <end position="263"/>
    </location>
</feature>
<feature type="transmembrane region" description="Helical" evidence="10">
    <location>
        <begin position="297"/>
        <end position="317"/>
    </location>
</feature>
<evidence type="ECO:0000256" key="9">
    <source>
        <dbReference type="ARBA" id="ARBA00024202"/>
    </source>
</evidence>
<dbReference type="PATRIC" id="fig|360411.5.peg.110"/>
<evidence type="ECO:0000256" key="10">
    <source>
        <dbReference type="RuleBase" id="RU363032"/>
    </source>
</evidence>
<proteinExistence type="inferred from homology"/>
<evidence type="ECO:0000256" key="5">
    <source>
        <dbReference type="ARBA" id="ARBA00022856"/>
    </source>
</evidence>
<comment type="caution">
    <text evidence="12">The sequence shown here is derived from an EMBL/GenBank/DDBJ whole genome shotgun (WGS) entry which is preliminary data.</text>
</comment>
<name>A0A0P6XKR0_9CHLR</name>
<dbReference type="GO" id="GO:0015031">
    <property type="term" value="P:protein transport"/>
    <property type="evidence" value="ECO:0007669"/>
    <property type="project" value="UniProtKB-KW"/>
</dbReference>
<evidence type="ECO:0000256" key="7">
    <source>
        <dbReference type="ARBA" id="ARBA00022989"/>
    </source>
</evidence>
<evidence type="ECO:0000256" key="1">
    <source>
        <dbReference type="ARBA" id="ARBA00004651"/>
    </source>
</evidence>
<comment type="similarity">
    <text evidence="9">Belongs to the binding-protein-dependent transport system permease family. OppBC subfamily.</text>
</comment>
<dbReference type="STRING" id="360411.AC812_05070"/>
<keyword evidence="7 10" id="KW-1133">Transmembrane helix</keyword>
<dbReference type="InterPro" id="IPR035906">
    <property type="entry name" value="MetI-like_sf"/>
</dbReference>
<sequence length="332" mass="36180">MATKPSVNPTPSQIADLTMMTVKPRSLWVDAWYRLIRNKAAVAGMIVIIFFLFVAIFANQLAPHNPLQTNAGKSFLPPAWMEVGPNGRPSDPAFFFGTDNLGRDVLSRTIYGARVSIVVGFLPTIVIVLVGSVVGLLAGYKGGQFDNILMRFTDVIYAFPDLLFFIIVMVTLRETFIGKLLNGLFLLFMALAIVNWVGFARVVRGQVLSLKEKEFIEAARCIGASDARIMFRHLLPNSLGPIIILSALTIPGMIITEAILGYLGLGLTPSTNPNDIFITSWGALMLDGQAAINAQPWLILPPAICVSLMVLAFTFLGDGLRDALDPRLQGTQ</sequence>
<dbReference type="AlphaFoldDB" id="A0A0P6XKR0"/>
<organism evidence="12 13">
    <name type="scientific">Bellilinea caldifistulae</name>
    <dbReference type="NCBI Taxonomy" id="360411"/>
    <lineage>
        <taxon>Bacteria</taxon>
        <taxon>Bacillati</taxon>
        <taxon>Chloroflexota</taxon>
        <taxon>Anaerolineae</taxon>
        <taxon>Anaerolineales</taxon>
        <taxon>Anaerolineaceae</taxon>
        <taxon>Bellilinea</taxon>
    </lineage>
</organism>
<evidence type="ECO:0000256" key="3">
    <source>
        <dbReference type="ARBA" id="ARBA00022475"/>
    </source>
</evidence>
<dbReference type="InterPro" id="IPR050366">
    <property type="entry name" value="BP-dependent_transpt_permease"/>
</dbReference>
<dbReference type="GO" id="GO:0015833">
    <property type="term" value="P:peptide transport"/>
    <property type="evidence" value="ECO:0007669"/>
    <property type="project" value="UniProtKB-KW"/>
</dbReference>
<evidence type="ECO:0000313" key="12">
    <source>
        <dbReference type="EMBL" id="KPL76687.1"/>
    </source>
</evidence>
<feature type="transmembrane region" description="Helical" evidence="10">
    <location>
        <begin position="115"/>
        <end position="140"/>
    </location>
</feature>
<dbReference type="InterPro" id="IPR025966">
    <property type="entry name" value="OppC_N"/>
</dbReference>
<evidence type="ECO:0000256" key="2">
    <source>
        <dbReference type="ARBA" id="ARBA00022448"/>
    </source>
</evidence>
<keyword evidence="5" id="KW-0571">Peptide transport</keyword>
<gene>
    <name evidence="12" type="ORF">AC812_05070</name>
</gene>
<dbReference type="CDD" id="cd06261">
    <property type="entry name" value="TM_PBP2"/>
    <property type="match status" value="1"/>
</dbReference>
<evidence type="ECO:0000313" key="13">
    <source>
        <dbReference type="Proteomes" id="UP000050514"/>
    </source>
</evidence>
<protein>
    <recommendedName>
        <fullName evidence="11">ABC transmembrane type-1 domain-containing protein</fullName>
    </recommendedName>
</protein>
<dbReference type="InterPro" id="IPR000515">
    <property type="entry name" value="MetI-like"/>
</dbReference>
<dbReference type="GO" id="GO:0055085">
    <property type="term" value="P:transmembrane transport"/>
    <property type="evidence" value="ECO:0007669"/>
    <property type="project" value="InterPro"/>
</dbReference>
<keyword evidence="4 10" id="KW-0812">Transmembrane</keyword>
<keyword evidence="13" id="KW-1185">Reference proteome</keyword>
<comment type="subcellular location">
    <subcellularLocation>
        <location evidence="1 10">Cell membrane</location>
        <topology evidence="1 10">Multi-pass membrane protein</topology>
    </subcellularLocation>
</comment>
<evidence type="ECO:0000256" key="4">
    <source>
        <dbReference type="ARBA" id="ARBA00022692"/>
    </source>
</evidence>
<keyword evidence="3" id="KW-1003">Cell membrane</keyword>
<accession>A0A0P6XKR0</accession>
<dbReference type="Pfam" id="PF12911">
    <property type="entry name" value="OppC_N"/>
    <property type="match status" value="1"/>
</dbReference>
<dbReference type="Proteomes" id="UP000050514">
    <property type="component" value="Unassembled WGS sequence"/>
</dbReference>
<evidence type="ECO:0000259" key="11">
    <source>
        <dbReference type="PROSITE" id="PS50928"/>
    </source>
</evidence>
<keyword evidence="2 10" id="KW-0813">Transport</keyword>
<dbReference type="SUPFAM" id="SSF161098">
    <property type="entry name" value="MetI-like"/>
    <property type="match status" value="1"/>
</dbReference>
<dbReference type="Gene3D" id="1.10.3720.10">
    <property type="entry name" value="MetI-like"/>
    <property type="match status" value="1"/>
</dbReference>